<feature type="region of interest" description="Disordered" evidence="11">
    <location>
        <begin position="193"/>
        <end position="259"/>
    </location>
</feature>
<comment type="caution">
    <text evidence="13">The sequence shown here is derived from an EMBL/GenBank/DDBJ whole genome shotgun (WGS) entry which is preliminary data.</text>
</comment>
<evidence type="ECO:0000256" key="11">
    <source>
        <dbReference type="SAM" id="MobiDB-lite"/>
    </source>
</evidence>
<dbReference type="SMART" id="SM00355">
    <property type="entry name" value="ZnF_C2H2"/>
    <property type="match status" value="3"/>
</dbReference>
<accession>A0AAN4Z6V3</accession>
<gene>
    <name evidence="13" type="ORF">PMAYCL1PPCAC_04409</name>
</gene>
<keyword evidence="14" id="KW-1185">Reference proteome</keyword>
<evidence type="ECO:0000256" key="4">
    <source>
        <dbReference type="ARBA" id="ARBA00022771"/>
    </source>
</evidence>
<dbReference type="GO" id="GO:0008270">
    <property type="term" value="F:zinc ion binding"/>
    <property type="evidence" value="ECO:0007669"/>
    <property type="project" value="UniProtKB-KW"/>
</dbReference>
<evidence type="ECO:0000256" key="8">
    <source>
        <dbReference type="ARBA" id="ARBA00023242"/>
    </source>
</evidence>
<evidence type="ECO:0000259" key="12">
    <source>
        <dbReference type="PROSITE" id="PS50157"/>
    </source>
</evidence>
<dbReference type="GO" id="GO:0000981">
    <property type="term" value="F:DNA-binding transcription factor activity, RNA polymerase II-specific"/>
    <property type="evidence" value="ECO:0007669"/>
    <property type="project" value="TreeGrafter"/>
</dbReference>
<sequence length="353" mass="38942">MVKQQQLLHNLDELKKKASEYARADRIGHVFARSFDLIEGTVKDGVEAESVRDLSEMLKQAREYAKKKDSKDPIPLIHGPRDLVYGLIESLGAMSDLLAERKGGTHIEGKTTFNNGLAVETTSAIPRAEPGIMGGLYKMEGSAQPLNDGMGDGTVKEEELAAEPALILNTPVSGTDIVKEEVLSDISMEGSAFGHEFGDEETKNEMGNQMDASGELNDISNEEQPSKRRRVSLPLRYREESEASSSTVPRRRTRVSDAAANRKRSAAHLQAFHKHMFCCEVCEYGAPSPAKLTVHMRSHTGERPFKCIECGEGYVSKSNLSRHLSDVHKQCRTCCQKFANVSELKKHSASEGH</sequence>
<dbReference type="GO" id="GO:0005634">
    <property type="term" value="C:nucleus"/>
    <property type="evidence" value="ECO:0007669"/>
    <property type="project" value="UniProtKB-SubCell"/>
</dbReference>
<dbReference type="PANTHER" id="PTHR23233">
    <property type="entry name" value="SAL-LIKE PROTEIN"/>
    <property type="match status" value="1"/>
</dbReference>
<dbReference type="Proteomes" id="UP001328107">
    <property type="component" value="Unassembled WGS sequence"/>
</dbReference>
<dbReference type="AlphaFoldDB" id="A0AAN4Z6V3"/>
<keyword evidence="8" id="KW-0539">Nucleus</keyword>
<name>A0AAN4Z6V3_9BILA</name>
<dbReference type="InterPro" id="IPR036236">
    <property type="entry name" value="Znf_C2H2_sf"/>
</dbReference>
<dbReference type="Gene3D" id="3.30.160.60">
    <property type="entry name" value="Classic Zinc Finger"/>
    <property type="match status" value="2"/>
</dbReference>
<keyword evidence="4 10" id="KW-0863">Zinc-finger</keyword>
<keyword evidence="5" id="KW-0862">Zinc</keyword>
<dbReference type="PROSITE" id="PS00028">
    <property type="entry name" value="ZINC_FINGER_C2H2_1"/>
    <property type="match status" value="1"/>
</dbReference>
<evidence type="ECO:0000256" key="9">
    <source>
        <dbReference type="ARBA" id="ARBA00038474"/>
    </source>
</evidence>
<evidence type="ECO:0000313" key="14">
    <source>
        <dbReference type="Proteomes" id="UP001328107"/>
    </source>
</evidence>
<dbReference type="GO" id="GO:0000978">
    <property type="term" value="F:RNA polymerase II cis-regulatory region sequence-specific DNA binding"/>
    <property type="evidence" value="ECO:0007669"/>
    <property type="project" value="TreeGrafter"/>
</dbReference>
<evidence type="ECO:0000256" key="2">
    <source>
        <dbReference type="ARBA" id="ARBA00022723"/>
    </source>
</evidence>
<dbReference type="SUPFAM" id="SSF57667">
    <property type="entry name" value="beta-beta-alpha zinc fingers"/>
    <property type="match status" value="1"/>
</dbReference>
<evidence type="ECO:0000256" key="1">
    <source>
        <dbReference type="ARBA" id="ARBA00004123"/>
    </source>
</evidence>
<dbReference type="FunFam" id="3.30.160.60:FF:002343">
    <property type="entry name" value="Zinc finger protein 33A"/>
    <property type="match status" value="1"/>
</dbReference>
<feature type="domain" description="C2H2-type" evidence="12">
    <location>
        <begin position="305"/>
        <end position="333"/>
    </location>
</feature>
<dbReference type="EMBL" id="BTRK01000001">
    <property type="protein sequence ID" value="GMR34214.1"/>
    <property type="molecule type" value="Genomic_DNA"/>
</dbReference>
<keyword evidence="2" id="KW-0479">Metal-binding</keyword>
<evidence type="ECO:0000256" key="5">
    <source>
        <dbReference type="ARBA" id="ARBA00022833"/>
    </source>
</evidence>
<keyword evidence="7" id="KW-0804">Transcription</keyword>
<dbReference type="InterPro" id="IPR013087">
    <property type="entry name" value="Znf_C2H2_type"/>
</dbReference>
<dbReference type="Pfam" id="PF00096">
    <property type="entry name" value="zf-C2H2"/>
    <property type="match status" value="1"/>
</dbReference>
<reference evidence="14" key="1">
    <citation type="submission" date="2022-10" db="EMBL/GenBank/DDBJ databases">
        <title>Genome assembly of Pristionchus species.</title>
        <authorList>
            <person name="Yoshida K."/>
            <person name="Sommer R.J."/>
        </authorList>
    </citation>
    <scope>NUCLEOTIDE SEQUENCE [LARGE SCALE GENOMIC DNA]</scope>
    <source>
        <strain evidence="14">RS5460</strain>
    </source>
</reference>
<feature type="domain" description="C2H2-type" evidence="12">
    <location>
        <begin position="277"/>
        <end position="304"/>
    </location>
</feature>
<keyword evidence="6" id="KW-0805">Transcription regulation</keyword>
<dbReference type="PROSITE" id="PS50157">
    <property type="entry name" value="ZINC_FINGER_C2H2_2"/>
    <property type="match status" value="2"/>
</dbReference>
<protein>
    <recommendedName>
        <fullName evidence="12">C2H2-type domain-containing protein</fullName>
    </recommendedName>
</protein>
<evidence type="ECO:0000256" key="7">
    <source>
        <dbReference type="ARBA" id="ARBA00023163"/>
    </source>
</evidence>
<evidence type="ECO:0000256" key="10">
    <source>
        <dbReference type="PROSITE-ProRule" id="PRU00042"/>
    </source>
</evidence>
<dbReference type="InterPro" id="IPR051565">
    <property type="entry name" value="Sal_C2H2-zinc-finger"/>
</dbReference>
<keyword evidence="3" id="KW-0677">Repeat</keyword>
<comment type="similarity">
    <text evidence="9">Belongs to the sal C2H2-type zinc-finger protein family.</text>
</comment>
<proteinExistence type="inferred from homology"/>
<evidence type="ECO:0000256" key="6">
    <source>
        <dbReference type="ARBA" id="ARBA00023015"/>
    </source>
</evidence>
<evidence type="ECO:0000256" key="3">
    <source>
        <dbReference type="ARBA" id="ARBA00022737"/>
    </source>
</evidence>
<comment type="subcellular location">
    <subcellularLocation>
        <location evidence="1">Nucleus</location>
    </subcellularLocation>
</comment>
<organism evidence="13 14">
    <name type="scientific">Pristionchus mayeri</name>
    <dbReference type="NCBI Taxonomy" id="1317129"/>
    <lineage>
        <taxon>Eukaryota</taxon>
        <taxon>Metazoa</taxon>
        <taxon>Ecdysozoa</taxon>
        <taxon>Nematoda</taxon>
        <taxon>Chromadorea</taxon>
        <taxon>Rhabditida</taxon>
        <taxon>Rhabditina</taxon>
        <taxon>Diplogasteromorpha</taxon>
        <taxon>Diplogasteroidea</taxon>
        <taxon>Neodiplogasteridae</taxon>
        <taxon>Pristionchus</taxon>
    </lineage>
</organism>
<dbReference type="PANTHER" id="PTHR23233:SF88">
    <property type="entry name" value="ZINC FINGER PROTEIN 721 ISOFORM X5"/>
    <property type="match status" value="1"/>
</dbReference>
<evidence type="ECO:0000313" key="13">
    <source>
        <dbReference type="EMBL" id="GMR34214.1"/>
    </source>
</evidence>